<protein>
    <submittedName>
        <fullName evidence="1">Uncharacterized protein</fullName>
    </submittedName>
</protein>
<evidence type="ECO:0000313" key="2">
    <source>
        <dbReference type="Proteomes" id="UP000243205"/>
    </source>
</evidence>
<dbReference type="RefSeq" id="WP_092076748.1">
    <property type="nucleotide sequence ID" value="NZ_CALFZY010000011.1"/>
</dbReference>
<dbReference type="Proteomes" id="UP000243205">
    <property type="component" value="Unassembled WGS sequence"/>
</dbReference>
<dbReference type="EMBL" id="FNAQ01000003">
    <property type="protein sequence ID" value="SDE06567.1"/>
    <property type="molecule type" value="Genomic_DNA"/>
</dbReference>
<reference evidence="2" key="1">
    <citation type="submission" date="2016-10" db="EMBL/GenBank/DDBJ databases">
        <authorList>
            <person name="Varghese N."/>
            <person name="Submissions S."/>
        </authorList>
    </citation>
    <scope>NUCLEOTIDE SEQUENCE [LARGE SCALE GENOMIC DNA]</scope>
    <source>
        <strain evidence="2">DSM 8987</strain>
    </source>
</reference>
<dbReference type="STRING" id="57664.SAMN05661003_103148"/>
<organism evidence="1 2">
    <name type="scientific">Desulfuromonas thiophila</name>
    <dbReference type="NCBI Taxonomy" id="57664"/>
    <lineage>
        <taxon>Bacteria</taxon>
        <taxon>Pseudomonadati</taxon>
        <taxon>Thermodesulfobacteriota</taxon>
        <taxon>Desulfuromonadia</taxon>
        <taxon>Desulfuromonadales</taxon>
        <taxon>Desulfuromonadaceae</taxon>
        <taxon>Desulfuromonas</taxon>
    </lineage>
</organism>
<dbReference type="OrthoDB" id="1954133at2"/>
<proteinExistence type="predicted"/>
<sequence length="85" mass="9591">MEFLQKKQQEIVDGLYGFFAEQVRCQPRRTLRQVEAELQALYVRQGNDWTGRGIIGDNSQMATIAGLEAVRAACLETLEQSGDRS</sequence>
<dbReference type="AlphaFoldDB" id="A0A1G6ZWF5"/>
<keyword evidence="2" id="KW-1185">Reference proteome</keyword>
<evidence type="ECO:0000313" key="1">
    <source>
        <dbReference type="EMBL" id="SDE06567.1"/>
    </source>
</evidence>
<gene>
    <name evidence="1" type="ORF">SAMN05661003_103148</name>
</gene>
<name>A0A1G6ZWF5_9BACT</name>
<accession>A0A1G6ZWF5</accession>